<keyword evidence="2" id="KW-0812">Transmembrane</keyword>
<evidence type="ECO:0000256" key="1">
    <source>
        <dbReference type="SAM" id="MobiDB-lite"/>
    </source>
</evidence>
<dbReference type="RefSeq" id="WP_331209273.1">
    <property type="nucleotide sequence ID" value="NZ_JAZGQL010000014.1"/>
</dbReference>
<feature type="transmembrane region" description="Helical" evidence="2">
    <location>
        <begin position="111"/>
        <end position="128"/>
    </location>
</feature>
<protein>
    <submittedName>
        <fullName evidence="3">Sulfatase</fullName>
    </submittedName>
</protein>
<keyword evidence="2" id="KW-0472">Membrane</keyword>
<evidence type="ECO:0000313" key="4">
    <source>
        <dbReference type="Proteomes" id="UP001339911"/>
    </source>
</evidence>
<feature type="transmembrane region" description="Helical" evidence="2">
    <location>
        <begin position="190"/>
        <end position="213"/>
    </location>
</feature>
<evidence type="ECO:0000256" key="2">
    <source>
        <dbReference type="SAM" id="Phobius"/>
    </source>
</evidence>
<feature type="transmembrane region" description="Helical" evidence="2">
    <location>
        <begin position="80"/>
        <end position="99"/>
    </location>
</feature>
<feature type="transmembrane region" description="Helical" evidence="2">
    <location>
        <begin position="135"/>
        <end position="161"/>
    </location>
</feature>
<dbReference type="Gene3D" id="3.40.720.10">
    <property type="entry name" value="Alkaline Phosphatase, subunit A"/>
    <property type="match status" value="1"/>
</dbReference>
<feature type="compositionally biased region" description="Gly residues" evidence="1">
    <location>
        <begin position="36"/>
        <end position="64"/>
    </location>
</feature>
<reference evidence="3 4" key="1">
    <citation type="submission" date="2024-01" db="EMBL/GenBank/DDBJ databases">
        <title>Genome insights into Plantactinospora veratri sp. nov.</title>
        <authorList>
            <person name="Wang L."/>
        </authorList>
    </citation>
    <scope>NUCLEOTIDE SEQUENCE [LARGE SCALE GENOMIC DNA]</scope>
    <source>
        <strain evidence="3 4">NEAU-FHS4</strain>
    </source>
</reference>
<feature type="transmembrane region" description="Helical" evidence="2">
    <location>
        <begin position="225"/>
        <end position="248"/>
    </location>
</feature>
<proteinExistence type="predicted"/>
<keyword evidence="4" id="KW-1185">Reference proteome</keyword>
<comment type="caution">
    <text evidence="3">The sequence shown here is derived from an EMBL/GenBank/DDBJ whole genome shotgun (WGS) entry which is preliminary data.</text>
</comment>
<evidence type="ECO:0000313" key="3">
    <source>
        <dbReference type="EMBL" id="MEE6308989.1"/>
    </source>
</evidence>
<dbReference type="SUPFAM" id="SSF53649">
    <property type="entry name" value="Alkaline phosphatase-like"/>
    <property type="match status" value="1"/>
</dbReference>
<dbReference type="Proteomes" id="UP001339911">
    <property type="component" value="Unassembled WGS sequence"/>
</dbReference>
<feature type="region of interest" description="Disordered" evidence="1">
    <location>
        <begin position="1"/>
        <end position="77"/>
    </location>
</feature>
<name>A0ABU7SGB0_9ACTN</name>
<organism evidence="3 4">
    <name type="scientific">Plantactinospora veratri</name>
    <dbReference type="NCBI Taxonomy" id="1436122"/>
    <lineage>
        <taxon>Bacteria</taxon>
        <taxon>Bacillati</taxon>
        <taxon>Actinomycetota</taxon>
        <taxon>Actinomycetes</taxon>
        <taxon>Micromonosporales</taxon>
        <taxon>Micromonosporaceae</taxon>
        <taxon>Plantactinospora</taxon>
    </lineage>
</organism>
<dbReference type="InterPro" id="IPR017850">
    <property type="entry name" value="Alkaline_phosphatase_core_sf"/>
</dbReference>
<accession>A0ABU7SGB0</accession>
<sequence length="615" mass="65269">MSLFARFRPAQEQEPTTTADGPLPDGHPEDTPAGAGDDGGGDAAARVDGGGETAGGDDGGGPADGGEAAEQRRRSPARRIAARVTTALAVLLVLLALAMGNRPEQFTPGTFARIPVEALLGVLLLLALRPGARRVAAVLGGVTLGLLGLLKLVDVGFYAVLARQFDPVLDWVLVDDAISFLTDSFGRAGAVGAAIVAVLLVVAVLVLMTLAVLRVTRLVAAHSVAATRTVIVLGAAWLACAVFGVQIVPGVPVAARNTAGLAHARAHQIRDGLRSQQEFTRQAAVDAFGGVPGDRLLTGLRGKDVLLVFVESYGRSAVEDPAIAPPVNAALDAGTRRLAAAGFGSRSAFLTSPTAGSGSWLAHSTFLSGLWIDNQQRYRNIVTTDRLTLTGAFRRANWRTVGIMPGVTRAWPEGELYDYQKVYDSRQLGYQGPKFSWATMPDQFVLAAFERYEHGTPDTAPLMAAITLVSSHAPWTPLPRLVDWDDLGDGSIFAPMAGQGQPKSALWGDRAKVRAEYGRSIEYSLNSLVSYVEKYGDDDTVVVFLGDHQPSPVVTGTGASRDVPISIVAHDPAVLDRISRWGWQDGLKPGRQAPVWRMDSFRDRFLTAFGSRSAS</sequence>
<gene>
    <name evidence="3" type="ORF">V1634_19320</name>
</gene>
<dbReference type="EMBL" id="JAZGQL010000014">
    <property type="protein sequence ID" value="MEE6308989.1"/>
    <property type="molecule type" value="Genomic_DNA"/>
</dbReference>
<keyword evidence="2" id="KW-1133">Transmembrane helix</keyword>